<protein>
    <submittedName>
        <fullName evidence="1">Uncharacterized protein</fullName>
    </submittedName>
</protein>
<reference evidence="1" key="1">
    <citation type="submission" date="2021-01" db="EMBL/GenBank/DDBJ databases">
        <authorList>
            <person name="Corre E."/>
            <person name="Pelletier E."/>
            <person name="Niang G."/>
            <person name="Scheremetjew M."/>
            <person name="Finn R."/>
            <person name="Kale V."/>
            <person name="Holt S."/>
            <person name="Cochrane G."/>
            <person name="Meng A."/>
            <person name="Brown T."/>
            <person name="Cohen L."/>
        </authorList>
    </citation>
    <scope>NUCLEOTIDE SEQUENCE</scope>
    <source>
        <strain evidence="1">UIO037</strain>
    </source>
</reference>
<gene>
    <name evidence="1" type="ORF">CPOL0286_LOCUS2971</name>
</gene>
<sequence>MISRWYDARVFSLFAWHAPPHSERRDLSIGSCSSRELCGLRRLAVHVSRADHSGLWPGRGLHCVTSPLRQSRLAAVSSRRKRLLQWRGRCAVAVASPPGRLARVRCAPGKAPQQLSSWNSHCMLRVFCPCDMTTVESLSGGRFFSLADDIMERSERQTLLTSCLESQSE</sequence>
<name>A0A7S4M2N5_9EUKA</name>
<dbReference type="AlphaFoldDB" id="A0A7S4M2N5"/>
<proteinExistence type="predicted"/>
<accession>A0A7S4M2N5</accession>
<dbReference type="EMBL" id="HBKO01006159">
    <property type="protein sequence ID" value="CAE2197617.1"/>
    <property type="molecule type" value="Transcribed_RNA"/>
</dbReference>
<organism evidence="1">
    <name type="scientific">Prymnesium polylepis</name>
    <dbReference type="NCBI Taxonomy" id="72548"/>
    <lineage>
        <taxon>Eukaryota</taxon>
        <taxon>Haptista</taxon>
        <taxon>Haptophyta</taxon>
        <taxon>Prymnesiophyceae</taxon>
        <taxon>Prymnesiales</taxon>
        <taxon>Prymnesiaceae</taxon>
        <taxon>Prymnesium</taxon>
    </lineage>
</organism>
<evidence type="ECO:0000313" key="1">
    <source>
        <dbReference type="EMBL" id="CAE2197617.1"/>
    </source>
</evidence>